<evidence type="ECO:0000256" key="4">
    <source>
        <dbReference type="ARBA" id="ARBA00022840"/>
    </source>
</evidence>
<protein>
    <recommendedName>
        <fullName evidence="8">Protein kinase domain-containing protein</fullName>
    </recommendedName>
</protein>
<evidence type="ECO:0000313" key="9">
    <source>
        <dbReference type="EMBL" id="KAK9831443.1"/>
    </source>
</evidence>
<sequence>MQETLRECCETCHKEQGQIVSGETCVWQWCRVPEGCQTANGTVPEKTCMTSRQEVFPIDWQNGTVVSGLHIMSGAHQEAVPEHYSIVPGRDFIQSLSSWDLASGACPAQFWMPSTAKCNVTGNLTTVAAACNALPTCNGFVFAASVKNRTGPAMYGLLKSGQMDPYCLKPNPRTATYYRLNPNGSAYSAVILPAPPPEAQAHLLTLLRDPHHFPVLGVALGAAAVVALVAVGALLCCWCRTLRRAHDAERAAAKLEADSLEHGFSGPLSKKDSDSSAGGDRLGSLGSTRGGSLPRMPNNLARVSLTEVMGRVGPGAAKASPVNSVLMQLPWNDWEIGPNEIGVLQREDGTDWKLGEGASGSVFKAVRGGQVVAVKIFHEHSGRGMSDSPAQQRRMAQGRDDLRREISLLRSLHDRNIVNFVGAAIWDGVAVLVTDFLERGDLYQALAADKERRFSWHRRKLRTGQFVPNTGMARKVALDIARGLHYLHSRNPKVVHFDVKSPNILLARDYTAKLADVGLAKLMMRDCLSTLRDVGTFAWAAPEVLLGQKCTEKVDIFSFGVILWELSTGEAPGGRQLRNLRVPEEAPPEVDAIIESCLGPDADARPSALDLVGFFSAWGAGGEAPPQRSTALLDSK</sequence>
<feature type="compositionally biased region" description="Low complexity" evidence="6">
    <location>
        <begin position="275"/>
        <end position="295"/>
    </location>
</feature>
<dbReference type="SMART" id="SM00220">
    <property type="entry name" value="S_TKc"/>
    <property type="match status" value="1"/>
</dbReference>
<dbReference type="EMBL" id="JALJOU010000046">
    <property type="protein sequence ID" value="KAK9831443.1"/>
    <property type="molecule type" value="Genomic_DNA"/>
</dbReference>
<comment type="caution">
    <text evidence="9">The sequence shown here is derived from an EMBL/GenBank/DDBJ whole genome shotgun (WGS) entry which is preliminary data.</text>
</comment>
<keyword evidence="7" id="KW-1133">Transmembrane helix</keyword>
<feature type="binding site" evidence="5">
    <location>
        <position position="375"/>
    </location>
    <ligand>
        <name>ATP</name>
        <dbReference type="ChEBI" id="CHEBI:30616"/>
    </ligand>
</feature>
<dbReference type="Pfam" id="PF00069">
    <property type="entry name" value="Pkinase"/>
    <property type="match status" value="1"/>
</dbReference>
<keyword evidence="4 5" id="KW-0067">ATP-binding</keyword>
<dbReference type="GO" id="GO:0004674">
    <property type="term" value="F:protein serine/threonine kinase activity"/>
    <property type="evidence" value="ECO:0007669"/>
    <property type="project" value="TreeGrafter"/>
</dbReference>
<dbReference type="PANTHER" id="PTHR44329">
    <property type="entry name" value="SERINE/THREONINE-PROTEIN KINASE TNNI3K-RELATED"/>
    <property type="match status" value="1"/>
</dbReference>
<feature type="region of interest" description="Disordered" evidence="6">
    <location>
        <begin position="263"/>
        <end position="297"/>
    </location>
</feature>
<dbReference type="InterPro" id="IPR008271">
    <property type="entry name" value="Ser/Thr_kinase_AS"/>
</dbReference>
<evidence type="ECO:0000256" key="1">
    <source>
        <dbReference type="ARBA" id="ARBA00022679"/>
    </source>
</evidence>
<reference evidence="9 10" key="1">
    <citation type="journal article" date="2024" name="Nat. Commun.">
        <title>Phylogenomics reveals the evolutionary origins of lichenization in chlorophyte algae.</title>
        <authorList>
            <person name="Puginier C."/>
            <person name="Libourel C."/>
            <person name="Otte J."/>
            <person name="Skaloud P."/>
            <person name="Haon M."/>
            <person name="Grisel S."/>
            <person name="Petersen M."/>
            <person name="Berrin J.G."/>
            <person name="Delaux P.M."/>
            <person name="Dal Grande F."/>
            <person name="Keller J."/>
        </authorList>
    </citation>
    <scope>NUCLEOTIDE SEQUENCE [LARGE SCALE GENOMIC DNA]</scope>
    <source>
        <strain evidence="9 10">SAG 245.80</strain>
    </source>
</reference>
<dbReference type="InterPro" id="IPR011009">
    <property type="entry name" value="Kinase-like_dom_sf"/>
</dbReference>
<keyword evidence="2 5" id="KW-0547">Nucleotide-binding</keyword>
<dbReference type="InterPro" id="IPR017441">
    <property type="entry name" value="Protein_kinase_ATP_BS"/>
</dbReference>
<dbReference type="PROSITE" id="PS50011">
    <property type="entry name" value="PROTEIN_KINASE_DOM"/>
    <property type="match status" value="1"/>
</dbReference>
<keyword evidence="10" id="KW-1185">Reference proteome</keyword>
<dbReference type="SUPFAM" id="SSF56112">
    <property type="entry name" value="Protein kinase-like (PK-like)"/>
    <property type="match status" value="1"/>
</dbReference>
<gene>
    <name evidence="9" type="ORF">WJX81_005925</name>
</gene>
<evidence type="ECO:0000256" key="5">
    <source>
        <dbReference type="PROSITE-ProRule" id="PRU10141"/>
    </source>
</evidence>
<dbReference type="GO" id="GO:0005524">
    <property type="term" value="F:ATP binding"/>
    <property type="evidence" value="ECO:0007669"/>
    <property type="project" value="UniProtKB-UniRule"/>
</dbReference>
<evidence type="ECO:0000256" key="3">
    <source>
        <dbReference type="ARBA" id="ARBA00022777"/>
    </source>
</evidence>
<name>A0AAW1RCU8_9CHLO</name>
<keyword evidence="7" id="KW-0472">Membrane</keyword>
<accession>A0AAW1RCU8</accession>
<evidence type="ECO:0000256" key="7">
    <source>
        <dbReference type="SAM" id="Phobius"/>
    </source>
</evidence>
<dbReference type="AlphaFoldDB" id="A0AAW1RCU8"/>
<keyword evidence="1" id="KW-0808">Transferase</keyword>
<evidence type="ECO:0000259" key="8">
    <source>
        <dbReference type="PROSITE" id="PS50011"/>
    </source>
</evidence>
<feature type="domain" description="Protein kinase" evidence="8">
    <location>
        <begin position="348"/>
        <end position="615"/>
    </location>
</feature>
<evidence type="ECO:0000256" key="6">
    <source>
        <dbReference type="SAM" id="MobiDB-lite"/>
    </source>
</evidence>
<dbReference type="PANTHER" id="PTHR44329:SF288">
    <property type="entry name" value="MITOGEN-ACTIVATED PROTEIN KINASE KINASE KINASE 20"/>
    <property type="match status" value="1"/>
</dbReference>
<organism evidence="9 10">
    <name type="scientific">Elliptochloris bilobata</name>
    <dbReference type="NCBI Taxonomy" id="381761"/>
    <lineage>
        <taxon>Eukaryota</taxon>
        <taxon>Viridiplantae</taxon>
        <taxon>Chlorophyta</taxon>
        <taxon>core chlorophytes</taxon>
        <taxon>Trebouxiophyceae</taxon>
        <taxon>Trebouxiophyceae incertae sedis</taxon>
        <taxon>Elliptochloris clade</taxon>
        <taxon>Elliptochloris</taxon>
    </lineage>
</organism>
<feature type="transmembrane region" description="Helical" evidence="7">
    <location>
        <begin position="213"/>
        <end position="235"/>
    </location>
</feature>
<evidence type="ECO:0000256" key="2">
    <source>
        <dbReference type="ARBA" id="ARBA00022741"/>
    </source>
</evidence>
<dbReference type="PROSITE" id="PS00107">
    <property type="entry name" value="PROTEIN_KINASE_ATP"/>
    <property type="match status" value="1"/>
</dbReference>
<keyword evidence="3" id="KW-0418">Kinase</keyword>
<dbReference type="InterPro" id="IPR000719">
    <property type="entry name" value="Prot_kinase_dom"/>
</dbReference>
<evidence type="ECO:0000313" key="10">
    <source>
        <dbReference type="Proteomes" id="UP001445335"/>
    </source>
</evidence>
<dbReference type="Proteomes" id="UP001445335">
    <property type="component" value="Unassembled WGS sequence"/>
</dbReference>
<keyword evidence="7" id="KW-0812">Transmembrane</keyword>
<dbReference type="InterPro" id="IPR051681">
    <property type="entry name" value="Ser/Thr_Kinases-Pseudokinases"/>
</dbReference>
<proteinExistence type="predicted"/>
<dbReference type="Gene3D" id="1.10.510.10">
    <property type="entry name" value="Transferase(Phosphotransferase) domain 1"/>
    <property type="match status" value="1"/>
</dbReference>
<dbReference type="PROSITE" id="PS00108">
    <property type="entry name" value="PROTEIN_KINASE_ST"/>
    <property type="match status" value="1"/>
</dbReference>